<reference evidence="2" key="1">
    <citation type="journal article" date="2019" name="Int. J. Syst. Evol. Microbiol.">
        <title>The Global Catalogue of Microorganisms (GCM) 10K type strain sequencing project: providing services to taxonomists for standard genome sequencing and annotation.</title>
        <authorList>
            <consortium name="The Broad Institute Genomics Platform"/>
            <consortium name="The Broad Institute Genome Sequencing Center for Infectious Disease"/>
            <person name="Wu L."/>
            <person name="Ma J."/>
        </authorList>
    </citation>
    <scope>NUCLEOTIDE SEQUENCE [LARGE SCALE GENOMIC DNA]</scope>
    <source>
        <strain evidence="2">CGMCC 1.16026</strain>
    </source>
</reference>
<evidence type="ECO:0000313" key="2">
    <source>
        <dbReference type="Proteomes" id="UP001596391"/>
    </source>
</evidence>
<gene>
    <name evidence="1" type="ORF">ACFQBQ_15015</name>
</gene>
<sequence>MRLVVSGLKTANYPFGAIWGRYVRDFDPSEHCQKCLIGSAEPKIHRTLEDEAPIDLRGDFPYFYLFAWGNGDRSISNVHLPVRAHAGAVASIGSIYGVTFTLYDAIALRVDRLPDGWKGMNAKYTSCRNFQFGVHAFPARVMGEFKPAQKSLLQPEG</sequence>
<dbReference type="EMBL" id="JBHSWI010000001">
    <property type="protein sequence ID" value="MFC6646865.1"/>
    <property type="molecule type" value="Genomic_DNA"/>
</dbReference>
<comment type="caution">
    <text evidence="1">The sequence shown here is derived from an EMBL/GenBank/DDBJ whole genome shotgun (WGS) entry which is preliminary data.</text>
</comment>
<proteinExistence type="predicted"/>
<accession>A0ABW1ZEL5</accession>
<name>A0ABW1ZEL5_9BACT</name>
<organism evidence="1 2">
    <name type="scientific">Granulicella cerasi</name>
    <dbReference type="NCBI Taxonomy" id="741063"/>
    <lineage>
        <taxon>Bacteria</taxon>
        <taxon>Pseudomonadati</taxon>
        <taxon>Acidobacteriota</taxon>
        <taxon>Terriglobia</taxon>
        <taxon>Terriglobales</taxon>
        <taxon>Acidobacteriaceae</taxon>
        <taxon>Granulicella</taxon>
    </lineage>
</organism>
<dbReference type="RefSeq" id="WP_263371195.1">
    <property type="nucleotide sequence ID" value="NZ_JAGSYD010000002.1"/>
</dbReference>
<protein>
    <submittedName>
        <fullName evidence="1">Uncharacterized protein</fullName>
    </submittedName>
</protein>
<keyword evidence="2" id="KW-1185">Reference proteome</keyword>
<dbReference type="Proteomes" id="UP001596391">
    <property type="component" value="Unassembled WGS sequence"/>
</dbReference>
<evidence type="ECO:0000313" key="1">
    <source>
        <dbReference type="EMBL" id="MFC6646865.1"/>
    </source>
</evidence>